<keyword evidence="1" id="KW-0732">Signal</keyword>
<evidence type="ECO:0008006" key="10">
    <source>
        <dbReference type="Google" id="ProtNLM"/>
    </source>
</evidence>
<evidence type="ECO:0000313" key="9">
    <source>
        <dbReference type="Proteomes" id="UP000441208"/>
    </source>
</evidence>
<sequence>MSSSLNCSHTAIVLLIQINLFSAAGSSPVLSSSAHSDFISCFSGPITPTSSGSHTEVEFGGRGTTLASSRTAVWPTSDTWA</sequence>
<evidence type="ECO:0000313" key="7">
    <source>
        <dbReference type="Proteomes" id="UP000437068"/>
    </source>
</evidence>
<evidence type="ECO:0000313" key="5">
    <source>
        <dbReference type="EMBL" id="KAE9319639.1"/>
    </source>
</evidence>
<dbReference type="EMBL" id="QXFZ01000259">
    <property type="protein sequence ID" value="KAE9124279.1"/>
    <property type="molecule type" value="Genomic_DNA"/>
</dbReference>
<name>A0A6A3URG3_9STRA</name>
<reference evidence="6 7" key="1">
    <citation type="submission" date="2018-08" db="EMBL/GenBank/DDBJ databases">
        <title>Genomic investigation of the strawberry pathogen Phytophthora fragariae indicates pathogenicity is determined by transcriptional variation in three key races.</title>
        <authorList>
            <person name="Adams T.M."/>
            <person name="Armitage A.D."/>
            <person name="Sobczyk M.K."/>
            <person name="Bates H.J."/>
            <person name="Dunwell J.M."/>
            <person name="Nellist C.F."/>
            <person name="Harrison R.J."/>
        </authorList>
    </citation>
    <scope>NUCLEOTIDE SEQUENCE [LARGE SCALE GENOMIC DNA]</scope>
    <source>
        <strain evidence="5 7">A4</strain>
        <strain evidence="4 8">NOV-5</strain>
        <strain evidence="3 9">NOV-71</strain>
        <strain evidence="2 6">NOV-9</strain>
    </source>
</reference>
<evidence type="ECO:0000313" key="3">
    <source>
        <dbReference type="EMBL" id="KAE9124279.1"/>
    </source>
</evidence>
<dbReference type="Proteomes" id="UP000440732">
    <property type="component" value="Unassembled WGS sequence"/>
</dbReference>
<dbReference type="EMBL" id="QXGE01000221">
    <property type="protein sequence ID" value="KAE9319639.1"/>
    <property type="molecule type" value="Genomic_DNA"/>
</dbReference>
<accession>A0A6A3URG3</accession>
<comment type="caution">
    <text evidence="4">The sequence shown here is derived from an EMBL/GenBank/DDBJ whole genome shotgun (WGS) entry which is preliminary data.</text>
</comment>
<dbReference type="Proteomes" id="UP000429523">
    <property type="component" value="Unassembled WGS sequence"/>
</dbReference>
<evidence type="ECO:0000256" key="1">
    <source>
        <dbReference type="SAM" id="SignalP"/>
    </source>
</evidence>
<evidence type="ECO:0000313" key="2">
    <source>
        <dbReference type="EMBL" id="KAE8946979.1"/>
    </source>
</evidence>
<dbReference type="Proteomes" id="UP000441208">
    <property type="component" value="Unassembled WGS sequence"/>
</dbReference>
<evidence type="ECO:0000313" key="4">
    <source>
        <dbReference type="EMBL" id="KAE9149594.1"/>
    </source>
</evidence>
<dbReference type="EMBL" id="QXGA01000231">
    <property type="protein sequence ID" value="KAE9149594.1"/>
    <property type="molecule type" value="Genomic_DNA"/>
</dbReference>
<evidence type="ECO:0000313" key="6">
    <source>
        <dbReference type="Proteomes" id="UP000429523"/>
    </source>
</evidence>
<feature type="chain" id="PRO_5036166405" description="Secreted protein" evidence="1">
    <location>
        <begin position="27"/>
        <end position="81"/>
    </location>
</feature>
<protein>
    <recommendedName>
        <fullName evidence="10">Secreted protein</fullName>
    </recommendedName>
</protein>
<dbReference type="Proteomes" id="UP000437068">
    <property type="component" value="Unassembled WGS sequence"/>
</dbReference>
<gene>
    <name evidence="5" type="ORF">PF001_g5790</name>
    <name evidence="4" type="ORF">PF006_g5937</name>
    <name evidence="3" type="ORF">PF007_g6773</name>
    <name evidence="2" type="ORF">PF009_g3407</name>
</gene>
<organism evidence="4 8">
    <name type="scientific">Phytophthora fragariae</name>
    <dbReference type="NCBI Taxonomy" id="53985"/>
    <lineage>
        <taxon>Eukaryota</taxon>
        <taxon>Sar</taxon>
        <taxon>Stramenopiles</taxon>
        <taxon>Oomycota</taxon>
        <taxon>Peronosporomycetes</taxon>
        <taxon>Peronosporales</taxon>
        <taxon>Peronosporaceae</taxon>
        <taxon>Phytophthora</taxon>
    </lineage>
</organism>
<evidence type="ECO:0000313" key="8">
    <source>
        <dbReference type="Proteomes" id="UP000440732"/>
    </source>
</evidence>
<proteinExistence type="predicted"/>
<dbReference type="EMBL" id="QXGF01000097">
    <property type="protein sequence ID" value="KAE8946979.1"/>
    <property type="molecule type" value="Genomic_DNA"/>
</dbReference>
<feature type="signal peptide" evidence="1">
    <location>
        <begin position="1"/>
        <end position="26"/>
    </location>
</feature>
<dbReference type="AlphaFoldDB" id="A0A6A3URG3"/>